<dbReference type="RefSeq" id="WP_214165933.1">
    <property type="nucleotide sequence ID" value="NZ_JABLUU010000037.1"/>
</dbReference>
<protein>
    <submittedName>
        <fullName evidence="5">Alpha/beta hydrolase</fullName>
    </submittedName>
</protein>
<keyword evidence="2 5" id="KW-0378">Hydrolase</keyword>
<reference evidence="5 6" key="1">
    <citation type="journal article" date="2021" name="Astrobiology">
        <title>Bacterial Cellulose Retains Robustness but Its Synthesis Declines After Exposure to a Mars-Like Environment Simulated Outside the International Space Station.</title>
        <authorList>
            <person name="Orlovska I."/>
            <person name="Podolich O."/>
            <person name="Kukharenko O."/>
            <person name="Zaets I."/>
            <person name="Reva O."/>
            <person name="Khirunenko L."/>
            <person name="Zmejkoski D."/>
            <person name="Rogalsky S."/>
            <person name="Barh D."/>
            <person name="Tiwari S."/>
            <person name="Kumavath R."/>
            <person name="Goes-Neto A."/>
            <person name="Azevedo V."/>
            <person name="Brenig B."/>
            <person name="Ghosh P."/>
            <person name="de Vera J.P."/>
            <person name="Kozyrovska N."/>
        </authorList>
    </citation>
    <scope>NUCLEOTIDE SEQUENCE [LARGE SCALE GENOMIC DNA]</scope>
    <source>
        <strain evidence="5 6">IMBG 311</strain>
    </source>
</reference>
<dbReference type="GO" id="GO:0016787">
    <property type="term" value="F:hydrolase activity"/>
    <property type="evidence" value="ECO:0007669"/>
    <property type="project" value="UniProtKB-KW"/>
</dbReference>
<feature type="domain" description="Alpha/beta hydrolase fold-3" evidence="4">
    <location>
        <begin position="133"/>
        <end position="292"/>
    </location>
</feature>
<gene>
    <name evidence="5" type="ORF">HNO79_16250</name>
</gene>
<dbReference type="Gene3D" id="3.40.50.1820">
    <property type="entry name" value="alpha/beta hydrolase"/>
    <property type="match status" value="1"/>
</dbReference>
<proteinExistence type="inferred from homology"/>
<dbReference type="InterPro" id="IPR013094">
    <property type="entry name" value="AB_hydrolase_3"/>
</dbReference>
<dbReference type="InterPro" id="IPR050300">
    <property type="entry name" value="GDXG_lipolytic_enzyme"/>
</dbReference>
<dbReference type="PROSITE" id="PS01174">
    <property type="entry name" value="LIPASE_GDXG_SER"/>
    <property type="match status" value="1"/>
</dbReference>
<name>A0ABS5SRQ3_9PROT</name>
<dbReference type="PANTHER" id="PTHR48081">
    <property type="entry name" value="AB HYDROLASE SUPERFAMILY PROTEIN C4A8.06C"/>
    <property type="match status" value="1"/>
</dbReference>
<evidence type="ECO:0000313" key="6">
    <source>
        <dbReference type="Proteomes" id="UP001519538"/>
    </source>
</evidence>
<evidence type="ECO:0000256" key="3">
    <source>
        <dbReference type="PROSITE-ProRule" id="PRU10038"/>
    </source>
</evidence>
<keyword evidence="6" id="KW-1185">Reference proteome</keyword>
<dbReference type="GeneID" id="79189293"/>
<dbReference type="SUPFAM" id="SSF53474">
    <property type="entry name" value="alpha/beta-Hydrolases"/>
    <property type="match status" value="1"/>
</dbReference>
<dbReference type="InterPro" id="IPR029058">
    <property type="entry name" value="AB_hydrolase_fold"/>
</dbReference>
<dbReference type="EMBL" id="JABLUU010000037">
    <property type="protein sequence ID" value="MBT0676920.1"/>
    <property type="molecule type" value="Genomic_DNA"/>
</dbReference>
<evidence type="ECO:0000313" key="5">
    <source>
        <dbReference type="EMBL" id="MBT0676920.1"/>
    </source>
</evidence>
<evidence type="ECO:0000256" key="1">
    <source>
        <dbReference type="ARBA" id="ARBA00010515"/>
    </source>
</evidence>
<feature type="active site" evidence="3">
    <location>
        <position position="207"/>
    </location>
</feature>
<dbReference type="InterPro" id="IPR033140">
    <property type="entry name" value="Lipase_GDXG_put_SER_AS"/>
</dbReference>
<organism evidence="5 6">
    <name type="scientific">Komagataeibacter oboediens</name>
    <dbReference type="NCBI Taxonomy" id="65958"/>
    <lineage>
        <taxon>Bacteria</taxon>
        <taxon>Pseudomonadati</taxon>
        <taxon>Pseudomonadota</taxon>
        <taxon>Alphaproteobacteria</taxon>
        <taxon>Acetobacterales</taxon>
        <taxon>Acetobacteraceae</taxon>
        <taxon>Komagataeibacter</taxon>
    </lineage>
</organism>
<evidence type="ECO:0000259" key="4">
    <source>
        <dbReference type="Pfam" id="PF07859"/>
    </source>
</evidence>
<dbReference type="PANTHER" id="PTHR48081:SF8">
    <property type="entry name" value="ALPHA_BETA HYDROLASE FOLD-3 DOMAIN-CONTAINING PROTEIN-RELATED"/>
    <property type="match status" value="1"/>
</dbReference>
<evidence type="ECO:0000256" key="2">
    <source>
        <dbReference type="ARBA" id="ARBA00022801"/>
    </source>
</evidence>
<accession>A0ABS5SRQ3</accession>
<feature type="non-terminal residue" evidence="5">
    <location>
        <position position="292"/>
    </location>
</feature>
<dbReference type="Pfam" id="PF07859">
    <property type="entry name" value="Abhydrolase_3"/>
    <property type="match status" value="1"/>
</dbReference>
<comment type="caution">
    <text evidence="5">The sequence shown here is derived from an EMBL/GenBank/DDBJ whole genome shotgun (WGS) entry which is preliminary data.</text>
</comment>
<sequence>MDKLPHYPDITSMSGQASRRSMLKYFFATLLLPPICAIAKDTSASNASIQNALEAWANAAGLSPDMHHVRTIIADYFASTPEHASLRQQRQRADAFYLNNIPLPADLRFTDVNTRPVKGEWSTGKLTAPHKIMLYLHGGGYVLGSPKGWRPVSAVIGREAGIMTFSLAYRLAPEHPFPAALEDACTAYRWLLSMNYSARQIIIAGDSAGGGLALAVMFKLRSLGLPLPAAAFVMSPWTDLTLGGDTMDRPLEYDPYNIKADNQRNVQAYLKGGDVRNPYVSPLFGDFRGFPP</sequence>
<dbReference type="Proteomes" id="UP001519538">
    <property type="component" value="Unassembled WGS sequence"/>
</dbReference>
<comment type="similarity">
    <text evidence="1">Belongs to the 'GDXG' lipolytic enzyme family.</text>
</comment>